<comment type="catalytic activity">
    <reaction evidence="7">
        <text>Couples ATP hydrolysis with the unwinding of duplex DNA by translocating in the 3'-5' direction.</text>
        <dbReference type="EC" id="5.6.2.4"/>
    </reaction>
</comment>
<dbReference type="InterPro" id="IPR001650">
    <property type="entry name" value="Helicase_C-like"/>
</dbReference>
<organism evidence="12 13">
    <name type="scientific">Branchiostoma floridae</name>
    <name type="common">Florida lancelet</name>
    <name type="synonym">Amphioxus</name>
    <dbReference type="NCBI Taxonomy" id="7739"/>
    <lineage>
        <taxon>Eukaryota</taxon>
        <taxon>Metazoa</taxon>
        <taxon>Chordata</taxon>
        <taxon>Cephalochordata</taxon>
        <taxon>Leptocardii</taxon>
        <taxon>Amphioxiformes</taxon>
        <taxon>Branchiostomatidae</taxon>
        <taxon>Branchiostoma</taxon>
    </lineage>
</organism>
<evidence type="ECO:0000256" key="8">
    <source>
        <dbReference type="ARBA" id="ARBA00034808"/>
    </source>
</evidence>
<comment type="similarity">
    <text evidence="1">Belongs to the helicase family. RecQ subfamily.</text>
</comment>
<dbReference type="SUPFAM" id="SSF52540">
    <property type="entry name" value="P-loop containing nucleoside triphosphate hydrolases"/>
    <property type="match status" value="1"/>
</dbReference>
<evidence type="ECO:0000256" key="6">
    <source>
        <dbReference type="ARBA" id="ARBA00023242"/>
    </source>
</evidence>
<keyword evidence="12" id="KW-1185">Reference proteome</keyword>
<dbReference type="EC" id="5.6.2.4" evidence="8"/>
<evidence type="ECO:0000256" key="2">
    <source>
        <dbReference type="ARBA" id="ARBA00022741"/>
    </source>
</evidence>
<dbReference type="Gene3D" id="3.40.50.300">
    <property type="entry name" value="P-loop containing nucleotide triphosphate hydrolases"/>
    <property type="match status" value="2"/>
</dbReference>
<keyword evidence="6" id="KW-0539">Nucleus</keyword>
<evidence type="ECO:0000256" key="4">
    <source>
        <dbReference type="ARBA" id="ARBA00023125"/>
    </source>
</evidence>
<dbReference type="GeneID" id="118417616"/>
<evidence type="ECO:0000256" key="1">
    <source>
        <dbReference type="ARBA" id="ARBA00005446"/>
    </source>
</evidence>
<evidence type="ECO:0000256" key="3">
    <source>
        <dbReference type="ARBA" id="ARBA00022840"/>
    </source>
</evidence>
<dbReference type="RefSeq" id="XP_035679120.1">
    <property type="nucleotide sequence ID" value="XM_035823227.1"/>
</dbReference>
<reference evidence="13" key="2">
    <citation type="submission" date="2025-08" db="UniProtKB">
        <authorList>
            <consortium name="RefSeq"/>
        </authorList>
    </citation>
    <scope>IDENTIFICATION</scope>
    <source>
        <strain evidence="13">S238N-H82</strain>
        <tissue evidence="13">Testes</tissue>
    </source>
</reference>
<dbReference type="SMART" id="SM00490">
    <property type="entry name" value="HELICc"/>
    <property type="match status" value="1"/>
</dbReference>
<dbReference type="InterPro" id="IPR027417">
    <property type="entry name" value="P-loop_NTPase"/>
</dbReference>
<proteinExistence type="inferred from homology"/>
<dbReference type="OrthoDB" id="6086888at2759"/>
<keyword evidence="3" id="KW-0067">ATP-binding</keyword>
<keyword evidence="4" id="KW-0238">DNA-binding</keyword>
<evidence type="ECO:0000259" key="10">
    <source>
        <dbReference type="PROSITE" id="PS51192"/>
    </source>
</evidence>
<dbReference type="GO" id="GO:0003677">
    <property type="term" value="F:DNA binding"/>
    <property type="evidence" value="ECO:0007669"/>
    <property type="project" value="UniProtKB-KW"/>
</dbReference>
<dbReference type="PROSITE" id="PS51194">
    <property type="entry name" value="HELICASE_CTER"/>
    <property type="match status" value="1"/>
</dbReference>
<dbReference type="GO" id="GO:0005524">
    <property type="term" value="F:ATP binding"/>
    <property type="evidence" value="ECO:0007669"/>
    <property type="project" value="UniProtKB-KW"/>
</dbReference>
<evidence type="ECO:0000256" key="9">
    <source>
        <dbReference type="ARBA" id="ARBA00044542"/>
    </source>
</evidence>
<keyword evidence="5" id="KW-0413">Isomerase</keyword>
<dbReference type="InterPro" id="IPR011545">
    <property type="entry name" value="DEAD/DEAH_box_helicase_dom"/>
</dbReference>
<dbReference type="InterPro" id="IPR014001">
    <property type="entry name" value="Helicase_ATP-bd"/>
</dbReference>
<dbReference type="PANTHER" id="PTHR13710">
    <property type="entry name" value="DNA HELICASE RECQ FAMILY MEMBER"/>
    <property type="match status" value="1"/>
</dbReference>
<dbReference type="PROSITE" id="PS51192">
    <property type="entry name" value="HELICASE_ATP_BIND_1"/>
    <property type="match status" value="1"/>
</dbReference>
<evidence type="ECO:0000313" key="12">
    <source>
        <dbReference type="Proteomes" id="UP000001554"/>
    </source>
</evidence>
<dbReference type="Pfam" id="PF00270">
    <property type="entry name" value="DEAD"/>
    <property type="match status" value="1"/>
</dbReference>
<dbReference type="OMA" id="XLISAIN"/>
<reference evidence="12" key="1">
    <citation type="journal article" date="2020" name="Nat. Ecol. Evol.">
        <title>Deeply conserved synteny resolves early events in vertebrate evolution.</title>
        <authorList>
            <person name="Simakov O."/>
            <person name="Marletaz F."/>
            <person name="Yue J.X."/>
            <person name="O'Connell B."/>
            <person name="Jenkins J."/>
            <person name="Brandt A."/>
            <person name="Calef R."/>
            <person name="Tung C.H."/>
            <person name="Huang T.K."/>
            <person name="Schmutz J."/>
            <person name="Satoh N."/>
            <person name="Yu J.K."/>
            <person name="Putnam N.H."/>
            <person name="Green R.E."/>
            <person name="Rokhsar D.S."/>
        </authorList>
    </citation>
    <scope>NUCLEOTIDE SEQUENCE [LARGE SCALE GENOMIC DNA]</scope>
    <source>
        <strain evidence="12">S238N-H82</strain>
    </source>
</reference>
<protein>
    <recommendedName>
        <fullName evidence="8">DNA 3'-5' helicase</fullName>
        <ecNumber evidence="8">5.6.2.4</ecNumber>
    </recommendedName>
    <alternativeName>
        <fullName evidence="9">DNA 3'-5' helicase BLM</fullName>
    </alternativeName>
</protein>
<feature type="domain" description="Helicase C-terminal" evidence="11">
    <location>
        <begin position="238"/>
        <end position="416"/>
    </location>
</feature>
<dbReference type="AlphaFoldDB" id="A0A9J7LBI6"/>
<evidence type="ECO:0000313" key="13">
    <source>
        <dbReference type="RefSeq" id="XP_035679120.1"/>
    </source>
</evidence>
<dbReference type="Proteomes" id="UP000001554">
    <property type="component" value="Chromosome 6"/>
</dbReference>
<name>A0A9J7LBI6_BRAFL</name>
<dbReference type="FunFam" id="3.40.50.300:FF:002450">
    <property type="entry name" value="Predicted protein"/>
    <property type="match status" value="1"/>
</dbReference>
<evidence type="ECO:0000259" key="11">
    <source>
        <dbReference type="PROSITE" id="PS51194"/>
    </source>
</evidence>
<dbReference type="SMART" id="SM00487">
    <property type="entry name" value="DEXDc"/>
    <property type="match status" value="1"/>
</dbReference>
<dbReference type="KEGG" id="bfo:118417616"/>
<dbReference type="PANTHER" id="PTHR13710:SF153">
    <property type="entry name" value="RECQ-LIKE DNA HELICASE BLM"/>
    <property type="match status" value="1"/>
</dbReference>
<feature type="domain" description="Helicase ATP-binding" evidence="10">
    <location>
        <begin position="33"/>
        <end position="213"/>
    </location>
</feature>
<gene>
    <name evidence="13" type="primary">LOC118417616</name>
</gene>
<keyword evidence="2" id="KW-0547">Nucleotide-binding</keyword>
<evidence type="ECO:0000256" key="5">
    <source>
        <dbReference type="ARBA" id="ARBA00023235"/>
    </source>
</evidence>
<evidence type="ECO:0000256" key="7">
    <source>
        <dbReference type="ARBA" id="ARBA00034617"/>
    </source>
</evidence>
<accession>A0A9J7LBI6</accession>
<dbReference type="GO" id="GO:0043138">
    <property type="term" value="F:3'-5' DNA helicase activity"/>
    <property type="evidence" value="ECO:0007669"/>
    <property type="project" value="UniProtKB-EC"/>
</dbReference>
<sequence>MAGPQADVNDAIASVLGELPGISSLKNEQTEVLKAFLDGKDVLALLPTGFGKSLIYQIAPLVSRKLGRQNPIVVVVSPLTALIEDQIREATRIGVTATHLGDDNQRAGIINGEFQLVFGSPERFICQEQWRDMLSSTVYEENLLAVVVDEVHVTYKWGLTKDPQKQAFREAFSRLGELRSLTKEGTPILALTASAELQSTKKVVRILHLQNAHVVKASPNRLNIRLSVVKTEFDSWVCLDWIVKELRKKGLDMDHIIIYSPSIFLAGRVYNYLQSELGDDAWVGEQCSANLLIGMYHAPTWQKYKTRVVNSFLGMGSCRVVVATTALGMGLNFKTISRIVLFGPPNDMEDVLQMVGRAGRDGGQAHAVFYYNRVQMIHADQAVKAFARGEDGGNDCIRKRLYKHFEESPISVQPGHDCCSVCHRTCNCSEPDPCIVKFPEHESFMNIITLPTRTRDVDERQRALIREVLGDYKESLSQNVPLFTTDVECTGFSDGLIDSVVQNCDHIFTLGYVFDRFSIFNPNHAKEILCVISEVFDDIENIDEVLGDYPWGLSVEEEQEAFDYNFAGYFDEGLVLNVVDDIDNVEEYDYEED</sequence>
<dbReference type="Pfam" id="PF00271">
    <property type="entry name" value="Helicase_C"/>
    <property type="match status" value="1"/>
</dbReference>